<keyword evidence="3" id="KW-1133">Transmembrane helix</keyword>
<accession>A0ABZ2IG43</accession>
<dbReference type="RefSeq" id="WP_338578698.1">
    <property type="nucleotide sequence ID" value="NZ_CP146370.1"/>
</dbReference>
<geneLocation type="plasmid" evidence="6 7">
    <name>unnamed</name>
</geneLocation>
<dbReference type="Pfam" id="PF04335">
    <property type="entry name" value="VirB8"/>
    <property type="match status" value="1"/>
</dbReference>
<sequence length="227" mass="25044">MKRPTTKTRPVKTGDPYIDGRNAWNERYGDLISQVRSWKMIALATTGGMVVLGGALAWNASQASVVPYVVQVDQMKTVLPVGRADQARTPDATIVRASLRNWIEEVRTVTPDAYAQRQHVQKAFTMLAQGTEGYQVVYESLIGPNSPFKRAAKETVSVEVQSVLPVGGDSWRIEWQEITRGRNGEVAKSVPWSAVVSVRLQPPKDEAQILVNPLGIYITGLSWAARV</sequence>
<dbReference type="Proteomes" id="UP001363460">
    <property type="component" value="Plasmid unnamed"/>
</dbReference>
<dbReference type="CDD" id="cd16425">
    <property type="entry name" value="TrbF"/>
    <property type="match status" value="1"/>
</dbReference>
<proteinExistence type="predicted"/>
<name>A0ABZ2IG43_9CAUL</name>
<evidence type="ECO:0000256" key="3">
    <source>
        <dbReference type="ARBA" id="ARBA00022989"/>
    </source>
</evidence>
<evidence type="ECO:0000256" key="4">
    <source>
        <dbReference type="ARBA" id="ARBA00023136"/>
    </source>
</evidence>
<evidence type="ECO:0000313" key="7">
    <source>
        <dbReference type="Proteomes" id="UP001363460"/>
    </source>
</evidence>
<evidence type="ECO:0000313" key="6">
    <source>
        <dbReference type="EMBL" id="WWT56545.1"/>
    </source>
</evidence>
<keyword evidence="7" id="KW-1185">Reference proteome</keyword>
<keyword evidence="6" id="KW-0614">Plasmid</keyword>
<keyword evidence="2" id="KW-0812">Transmembrane</keyword>
<dbReference type="InterPro" id="IPR032710">
    <property type="entry name" value="NTF2-like_dom_sf"/>
</dbReference>
<keyword evidence="4" id="KW-0472">Membrane</keyword>
<evidence type="ECO:0000256" key="1">
    <source>
        <dbReference type="ARBA" id="ARBA00004167"/>
    </source>
</evidence>
<dbReference type="InterPro" id="IPR035658">
    <property type="entry name" value="TrbF"/>
</dbReference>
<evidence type="ECO:0000256" key="2">
    <source>
        <dbReference type="ARBA" id="ARBA00022692"/>
    </source>
</evidence>
<gene>
    <name evidence="6" type="ORF">V8J38_16695</name>
</gene>
<dbReference type="InterPro" id="IPR007430">
    <property type="entry name" value="VirB8"/>
</dbReference>
<feature type="domain" description="Bacterial virulence protein VirB8" evidence="5">
    <location>
        <begin position="20"/>
        <end position="224"/>
    </location>
</feature>
<comment type="subcellular location">
    <subcellularLocation>
        <location evidence="1">Membrane</location>
        <topology evidence="1">Single-pass membrane protein</topology>
    </subcellularLocation>
</comment>
<organism evidence="6 7">
    <name type="scientific">Brevundimonas olei</name>
    <dbReference type="NCBI Taxonomy" id="657642"/>
    <lineage>
        <taxon>Bacteria</taxon>
        <taxon>Pseudomonadati</taxon>
        <taxon>Pseudomonadota</taxon>
        <taxon>Alphaproteobacteria</taxon>
        <taxon>Caulobacterales</taxon>
        <taxon>Caulobacteraceae</taxon>
        <taxon>Brevundimonas</taxon>
    </lineage>
</organism>
<evidence type="ECO:0000259" key="5">
    <source>
        <dbReference type="Pfam" id="PF04335"/>
    </source>
</evidence>
<dbReference type="Gene3D" id="3.10.450.230">
    <property type="entry name" value="VirB8 protein"/>
    <property type="match status" value="1"/>
</dbReference>
<dbReference type="EMBL" id="CP146370">
    <property type="protein sequence ID" value="WWT56545.1"/>
    <property type="molecule type" value="Genomic_DNA"/>
</dbReference>
<reference evidence="6 7" key="1">
    <citation type="submission" date="2024-02" db="EMBL/GenBank/DDBJ databases">
        <title>Distribution and functional of Brevundimonas-related endobacteria within Verticillium dahliae.</title>
        <authorList>
            <person name="Zeng H."/>
        </authorList>
    </citation>
    <scope>NUCLEOTIDE SEQUENCE [LARGE SCALE GENOMIC DNA]</scope>
    <source>
        <strain evidence="6 7">TRM 44200</strain>
        <plasmid evidence="6 7">unnamed</plasmid>
    </source>
</reference>
<protein>
    <submittedName>
        <fullName evidence="6">VirB8/TrbF family protein</fullName>
    </submittedName>
</protein>
<dbReference type="SUPFAM" id="SSF54427">
    <property type="entry name" value="NTF2-like"/>
    <property type="match status" value="1"/>
</dbReference>